<evidence type="ECO:0000256" key="3">
    <source>
        <dbReference type="ARBA" id="ARBA00022475"/>
    </source>
</evidence>
<reference evidence="8 9" key="1">
    <citation type="submission" date="2017-03" db="EMBL/GenBank/DDBJ databases">
        <title>Complete genome sequence of Candidatus 'Thiodictyon syntrophicum' sp. nov. strain Cad16T, a photolithoautotroph purple sulfur bacterium isolated from an alpine meromictic lake.</title>
        <authorList>
            <person name="Luedin S.M."/>
            <person name="Pothier J.F."/>
            <person name="Danza F."/>
            <person name="Storelli N."/>
            <person name="Wittwer M."/>
            <person name="Tonolla M."/>
        </authorList>
    </citation>
    <scope>NUCLEOTIDE SEQUENCE [LARGE SCALE GENOMIC DNA]</scope>
    <source>
        <strain evidence="8 9">Cad16T</strain>
        <plasmid evidence="9">Plasmid pts485</plasmid>
    </source>
</reference>
<dbReference type="GO" id="GO:0043190">
    <property type="term" value="C:ATP-binding cassette (ABC) transporter complex"/>
    <property type="evidence" value="ECO:0007669"/>
    <property type="project" value="InterPro"/>
</dbReference>
<dbReference type="InterPro" id="IPR012809">
    <property type="entry name" value="ECF_CbiQ"/>
</dbReference>
<sequence>MYAIDRYAWTNRWYRHHPGERLLLAGGGLLLALALPPLTAGPLLCALMAGATVVGARVPARAFLGVMALPAGFLLTSAPFLALSLDLSDGVRLAYSPAGAAAALTVTLRSLGALSCLACLALTTPVAELVPWLRRVGVPAAVVEIALLIYRLIFIFMERALAGQQAQAARQGYSTRRRSLRSLGLLVATLFQRALERARRLEVGLAARGYVGELRVLTPQRRLSPRRLAGIGGLLLAVALGSLLLERALA</sequence>
<evidence type="ECO:0000256" key="7">
    <source>
        <dbReference type="SAM" id="Phobius"/>
    </source>
</evidence>
<feature type="transmembrane region" description="Helical" evidence="7">
    <location>
        <begin position="228"/>
        <end position="245"/>
    </location>
</feature>
<geneLocation type="plasmid" evidence="9">
    <name>pts485</name>
</geneLocation>
<keyword evidence="8" id="KW-0614">Plasmid</keyword>
<dbReference type="RefSeq" id="WP_100923139.1">
    <property type="nucleotide sequence ID" value="NZ_CP020372.1"/>
</dbReference>
<evidence type="ECO:0000256" key="4">
    <source>
        <dbReference type="ARBA" id="ARBA00022692"/>
    </source>
</evidence>
<dbReference type="PANTHER" id="PTHR43723">
    <property type="entry name" value="COBALT TRANSPORT PROTEIN CBIQ"/>
    <property type="match status" value="1"/>
</dbReference>
<comment type="similarity">
    <text evidence="2">Belongs to the CbiQ family.</text>
</comment>
<dbReference type="GO" id="GO:0006824">
    <property type="term" value="P:cobalt ion transport"/>
    <property type="evidence" value="ECO:0007669"/>
    <property type="project" value="InterPro"/>
</dbReference>
<protein>
    <submittedName>
        <fullName evidence="8">Cobalt ECF transporter T component CbiQ</fullName>
    </submittedName>
</protein>
<keyword evidence="3" id="KW-1003">Cell membrane</keyword>
<name>A0A2K8UJ16_9GAMM</name>
<evidence type="ECO:0000256" key="2">
    <source>
        <dbReference type="ARBA" id="ARBA00008564"/>
    </source>
</evidence>
<evidence type="ECO:0000256" key="6">
    <source>
        <dbReference type="ARBA" id="ARBA00023136"/>
    </source>
</evidence>
<comment type="subcellular location">
    <subcellularLocation>
        <location evidence="1">Cell membrane</location>
        <topology evidence="1">Multi-pass membrane protein</topology>
    </subcellularLocation>
</comment>
<feature type="transmembrane region" description="Helical" evidence="7">
    <location>
        <begin position="136"/>
        <end position="157"/>
    </location>
</feature>
<evidence type="ECO:0000256" key="5">
    <source>
        <dbReference type="ARBA" id="ARBA00022989"/>
    </source>
</evidence>
<dbReference type="KEGG" id="tsy:THSYN_31890"/>
<dbReference type="PANTHER" id="PTHR43723:SF1">
    <property type="entry name" value="COBALT TRANSPORT PROTEIN CBIQ"/>
    <property type="match status" value="1"/>
</dbReference>
<evidence type="ECO:0000313" key="9">
    <source>
        <dbReference type="Proteomes" id="UP000232638"/>
    </source>
</evidence>
<evidence type="ECO:0000256" key="1">
    <source>
        <dbReference type="ARBA" id="ARBA00004651"/>
    </source>
</evidence>
<keyword evidence="4 7" id="KW-0812">Transmembrane</keyword>
<evidence type="ECO:0000313" key="8">
    <source>
        <dbReference type="EMBL" id="AUB85517.1"/>
    </source>
</evidence>
<keyword evidence="9" id="KW-1185">Reference proteome</keyword>
<keyword evidence="5 7" id="KW-1133">Transmembrane helix</keyword>
<dbReference type="CDD" id="cd16914">
    <property type="entry name" value="EcfT"/>
    <property type="match status" value="1"/>
</dbReference>
<dbReference type="Proteomes" id="UP000232638">
    <property type="component" value="Plasmid pTs485"/>
</dbReference>
<keyword evidence="6 7" id="KW-0472">Membrane</keyword>
<gene>
    <name evidence="8" type="ORF">THSYN_31890</name>
</gene>
<accession>A0A2K8UJ16</accession>
<organism evidence="8 9">
    <name type="scientific">Candidatus Thiodictyon syntrophicum</name>
    <dbReference type="NCBI Taxonomy" id="1166950"/>
    <lineage>
        <taxon>Bacteria</taxon>
        <taxon>Pseudomonadati</taxon>
        <taxon>Pseudomonadota</taxon>
        <taxon>Gammaproteobacteria</taxon>
        <taxon>Chromatiales</taxon>
        <taxon>Chromatiaceae</taxon>
        <taxon>Thiodictyon</taxon>
    </lineage>
</organism>
<dbReference type="NCBIfam" id="TIGR02454">
    <property type="entry name" value="ECF_T_CbiQ"/>
    <property type="match status" value="1"/>
</dbReference>
<proteinExistence type="inferred from homology"/>
<dbReference type="Pfam" id="PF02361">
    <property type="entry name" value="CbiQ"/>
    <property type="match status" value="1"/>
</dbReference>
<dbReference type="AlphaFoldDB" id="A0A2K8UJ16"/>
<dbReference type="InterPro" id="IPR052770">
    <property type="entry name" value="Cobalt_transport_CbiQ"/>
</dbReference>
<dbReference type="OrthoDB" id="9815246at2"/>
<dbReference type="InterPro" id="IPR003339">
    <property type="entry name" value="ABC/ECF_trnsptr_transmembrane"/>
</dbReference>
<feature type="transmembrane region" description="Helical" evidence="7">
    <location>
        <begin position="99"/>
        <end position="124"/>
    </location>
</feature>
<feature type="transmembrane region" description="Helical" evidence="7">
    <location>
        <begin position="64"/>
        <end position="87"/>
    </location>
</feature>
<dbReference type="EMBL" id="CP020372">
    <property type="protein sequence ID" value="AUB85517.1"/>
    <property type="molecule type" value="Genomic_DNA"/>
</dbReference>